<feature type="compositionally biased region" description="Basic residues" evidence="1">
    <location>
        <begin position="1"/>
        <end position="17"/>
    </location>
</feature>
<dbReference type="AlphaFoldDB" id="A0A5N6JWL7"/>
<feature type="region of interest" description="Disordered" evidence="1">
    <location>
        <begin position="148"/>
        <end position="167"/>
    </location>
</feature>
<keyword evidence="3" id="KW-1185">Reference proteome</keyword>
<feature type="compositionally biased region" description="Basic and acidic residues" evidence="1">
    <location>
        <begin position="22"/>
        <end position="36"/>
    </location>
</feature>
<feature type="region of interest" description="Disordered" evidence="1">
    <location>
        <begin position="1"/>
        <end position="36"/>
    </location>
</feature>
<evidence type="ECO:0000313" key="2">
    <source>
        <dbReference type="EMBL" id="KAB8293343.1"/>
    </source>
</evidence>
<accession>A0A5N6JWL7</accession>
<protein>
    <submittedName>
        <fullName evidence="2">Uncharacterized protein</fullName>
    </submittedName>
</protein>
<gene>
    <name evidence="2" type="ORF">EYC80_007665</name>
</gene>
<evidence type="ECO:0000313" key="3">
    <source>
        <dbReference type="Proteomes" id="UP000326757"/>
    </source>
</evidence>
<proteinExistence type="predicted"/>
<evidence type="ECO:0000256" key="1">
    <source>
        <dbReference type="SAM" id="MobiDB-lite"/>
    </source>
</evidence>
<name>A0A5N6JWL7_MONLA</name>
<reference evidence="2 3" key="1">
    <citation type="submission" date="2019-06" db="EMBL/GenBank/DDBJ databases">
        <title>Genome Sequence of the Brown Rot Fungal Pathogen Monilinia laxa.</title>
        <authorList>
            <person name="De Miccolis Angelini R.M."/>
            <person name="Landi L."/>
            <person name="Abate D."/>
            <person name="Pollastro S."/>
            <person name="Romanazzi G."/>
            <person name="Faretra F."/>
        </authorList>
    </citation>
    <scope>NUCLEOTIDE SEQUENCE [LARGE SCALE GENOMIC DNA]</scope>
    <source>
        <strain evidence="2 3">Mlax316</strain>
    </source>
</reference>
<sequence>MGKKKKKKARVRIKNRRFPVPDPRHYDDGDIQPRQEDGAADTTYMVHSGVYTLPVEVCASMIPLTLHLTYPPQVAKKFATPIGKHIIIHSVYPHPTSQYHIQTNQQALSWDHLTVQLAHYFLTEETPFFEAPPLHRDLSSLSMASEMNNQNKGHPSMSSFHSTNDTPSVTTINSRGHHALPFSAGDINRVHNLDLQTRPSYRKNLSYRLASMAPKGRMPALP</sequence>
<comment type="caution">
    <text evidence="2">The sequence shown here is derived from an EMBL/GenBank/DDBJ whole genome shotgun (WGS) entry which is preliminary data.</text>
</comment>
<dbReference type="Proteomes" id="UP000326757">
    <property type="component" value="Unassembled WGS sequence"/>
</dbReference>
<organism evidence="2 3">
    <name type="scientific">Monilinia laxa</name>
    <name type="common">Brown rot fungus</name>
    <name type="synonym">Sclerotinia laxa</name>
    <dbReference type="NCBI Taxonomy" id="61186"/>
    <lineage>
        <taxon>Eukaryota</taxon>
        <taxon>Fungi</taxon>
        <taxon>Dikarya</taxon>
        <taxon>Ascomycota</taxon>
        <taxon>Pezizomycotina</taxon>
        <taxon>Leotiomycetes</taxon>
        <taxon>Helotiales</taxon>
        <taxon>Sclerotiniaceae</taxon>
        <taxon>Monilinia</taxon>
    </lineage>
</organism>
<dbReference type="EMBL" id="VIGI01000012">
    <property type="protein sequence ID" value="KAB8293343.1"/>
    <property type="molecule type" value="Genomic_DNA"/>
</dbReference>